<comment type="caution">
    <text evidence="2">The sequence shown here is derived from an EMBL/GenBank/DDBJ whole genome shotgun (WGS) entry which is preliminary data.</text>
</comment>
<name>A0ABW2JN69_9ACTN</name>
<proteinExistence type="predicted"/>
<keyword evidence="3" id="KW-1185">Reference proteome</keyword>
<evidence type="ECO:0000313" key="2">
    <source>
        <dbReference type="EMBL" id="MFC7307026.1"/>
    </source>
</evidence>
<accession>A0ABW2JN69</accession>
<organism evidence="2 3">
    <name type="scientific">Streptomyces monticola</name>
    <dbReference type="NCBI Taxonomy" id="2666263"/>
    <lineage>
        <taxon>Bacteria</taxon>
        <taxon>Bacillati</taxon>
        <taxon>Actinomycetota</taxon>
        <taxon>Actinomycetes</taxon>
        <taxon>Kitasatosporales</taxon>
        <taxon>Streptomycetaceae</taxon>
        <taxon>Streptomyces</taxon>
    </lineage>
</organism>
<dbReference type="EMBL" id="JBHTCF010000010">
    <property type="protein sequence ID" value="MFC7307026.1"/>
    <property type="molecule type" value="Genomic_DNA"/>
</dbReference>
<evidence type="ECO:0000256" key="1">
    <source>
        <dbReference type="SAM" id="SignalP"/>
    </source>
</evidence>
<evidence type="ECO:0000313" key="3">
    <source>
        <dbReference type="Proteomes" id="UP001596523"/>
    </source>
</evidence>
<protein>
    <submittedName>
        <fullName evidence="2">Uncharacterized protein</fullName>
    </submittedName>
</protein>
<dbReference type="RefSeq" id="WP_381833227.1">
    <property type="nucleotide sequence ID" value="NZ_JBHTCF010000010.1"/>
</dbReference>
<keyword evidence="1" id="KW-0732">Signal</keyword>
<sequence length="80" mass="8385">MHGRRWSVAVAGSLVFALNCCLCAPAVASPQRTTMYAAPCKGTEVLDEDLSAGQLLKLDAGAMADCEFSRLENLLSIAPG</sequence>
<reference evidence="3" key="1">
    <citation type="journal article" date="2019" name="Int. J. Syst. Evol. Microbiol.">
        <title>The Global Catalogue of Microorganisms (GCM) 10K type strain sequencing project: providing services to taxonomists for standard genome sequencing and annotation.</title>
        <authorList>
            <consortium name="The Broad Institute Genomics Platform"/>
            <consortium name="The Broad Institute Genome Sequencing Center for Infectious Disease"/>
            <person name="Wu L."/>
            <person name="Ma J."/>
        </authorList>
    </citation>
    <scope>NUCLEOTIDE SEQUENCE [LARGE SCALE GENOMIC DNA]</scope>
    <source>
        <strain evidence="3">SYNS20</strain>
    </source>
</reference>
<feature type="signal peptide" evidence="1">
    <location>
        <begin position="1"/>
        <end position="28"/>
    </location>
</feature>
<gene>
    <name evidence="2" type="ORF">ACFQVC_22695</name>
</gene>
<feature type="chain" id="PRO_5046164722" evidence="1">
    <location>
        <begin position="29"/>
        <end position="80"/>
    </location>
</feature>
<dbReference type="Proteomes" id="UP001596523">
    <property type="component" value="Unassembled WGS sequence"/>
</dbReference>